<dbReference type="Gene3D" id="3.30.565.60">
    <property type="match status" value="1"/>
</dbReference>
<protein>
    <submittedName>
        <fullName evidence="2">Putative DNA binding domain-containing protein</fullName>
    </submittedName>
</protein>
<dbReference type="Proteomes" id="UP000623250">
    <property type="component" value="Unassembled WGS sequence"/>
</dbReference>
<sequence length="484" mass="54986">MAISNPCALLDRLLREPTESEWLEFKHNQSNTKEIGEYISALANAAMLADKDRAFLVFGVEDGSRKKVGTTVRLKKLKNGAENFENWLTHLIEPRLMIECLDFSCDGQDFAIIVIEPSYQRPVRFSGTEYIRVGENKKKLADFPEHERALWLATGRRKFEHAVALTNQTEDQIFEKLDAEVLYTLSGEPRPSNPLEILRKMQVLGVINDNLQGGRDITNLGAILFTKDINAFPSVLNKSVRIIKYAGRTKEKAEFEQEGRRGYAVGFAGMMRFIMERIPKEEEYVSGVRRMVPHYPETAVREVLANALIHQDFTLTGGGPVVEIYADRLEVTNPGNSLIVPDRMIDERRSRNEKLASTMRDLGLCEERGGGLDKALIAIERAKLPAPEFNSSKDSMRVVLFSPRPFSKMSKQDKQRACFHHCVIRWLQHDYMSNATLRERFSLAPEEYQAVSVVISEALKAGRIVPADPHQGRRNARYVPYWAG</sequence>
<dbReference type="Gene3D" id="3.30.950.30">
    <property type="entry name" value="Schlafen, AAA domain"/>
    <property type="match status" value="1"/>
</dbReference>
<organism evidence="2 3">
    <name type="scientific">Rhodomicrobium udaipurense</name>
    <dbReference type="NCBI Taxonomy" id="1202716"/>
    <lineage>
        <taxon>Bacteria</taxon>
        <taxon>Pseudomonadati</taxon>
        <taxon>Pseudomonadota</taxon>
        <taxon>Alphaproteobacteria</taxon>
        <taxon>Hyphomicrobiales</taxon>
        <taxon>Hyphomicrobiaceae</taxon>
        <taxon>Rhodomicrobium</taxon>
    </lineage>
</organism>
<gene>
    <name evidence="2" type="ORF">JDN41_14330</name>
</gene>
<dbReference type="EMBL" id="JAEMUK010000080">
    <property type="protein sequence ID" value="MBJ7544728.1"/>
    <property type="molecule type" value="Genomic_DNA"/>
</dbReference>
<evidence type="ECO:0000313" key="2">
    <source>
        <dbReference type="EMBL" id="MBJ7544728.1"/>
    </source>
</evidence>
<dbReference type="RefSeq" id="WP_037240460.1">
    <property type="nucleotide sequence ID" value="NZ_JAEMUK010000080.1"/>
</dbReference>
<keyword evidence="3" id="KW-1185">Reference proteome</keyword>
<dbReference type="PANTHER" id="PTHR30595:SF6">
    <property type="entry name" value="SCHLAFEN ALBA-2 DOMAIN-CONTAINING PROTEIN"/>
    <property type="match status" value="1"/>
</dbReference>
<dbReference type="Pfam" id="PF04326">
    <property type="entry name" value="SLFN_AlbA_2"/>
    <property type="match status" value="1"/>
</dbReference>
<feature type="domain" description="Schlafen AlbA-2" evidence="1">
    <location>
        <begin position="19"/>
        <end position="140"/>
    </location>
</feature>
<accession>A0A8I1GCU8</accession>
<dbReference type="InterPro" id="IPR007421">
    <property type="entry name" value="Schlafen_AlbA_2_dom"/>
</dbReference>
<dbReference type="PANTHER" id="PTHR30595">
    <property type="entry name" value="GLPR-RELATED TRANSCRIPTIONAL REPRESSOR"/>
    <property type="match status" value="1"/>
</dbReference>
<evidence type="ECO:0000259" key="1">
    <source>
        <dbReference type="Pfam" id="PF04326"/>
    </source>
</evidence>
<proteinExistence type="predicted"/>
<dbReference type="InterPro" id="IPR038475">
    <property type="entry name" value="RecG_C_sf"/>
</dbReference>
<reference evidence="2 3" key="1">
    <citation type="submission" date="2020-12" db="EMBL/GenBank/DDBJ databases">
        <title>Revised draft genomes of Rhodomicrobium vannielii ATCC 17100 and Rhodomicrobium udaipurense JA643.</title>
        <authorList>
            <person name="Conners E.M."/>
            <person name="Davenport E.J."/>
            <person name="Bose A."/>
        </authorList>
    </citation>
    <scope>NUCLEOTIDE SEQUENCE [LARGE SCALE GENOMIC DNA]</scope>
    <source>
        <strain evidence="2 3">JA643</strain>
    </source>
</reference>
<comment type="caution">
    <text evidence="2">The sequence shown here is derived from an EMBL/GenBank/DDBJ whole genome shotgun (WGS) entry which is preliminary data.</text>
</comment>
<dbReference type="AlphaFoldDB" id="A0A8I1GCU8"/>
<name>A0A8I1GCU8_9HYPH</name>
<evidence type="ECO:0000313" key="3">
    <source>
        <dbReference type="Proteomes" id="UP000623250"/>
    </source>
</evidence>
<dbReference type="InterPro" id="IPR038461">
    <property type="entry name" value="Schlafen_AlbA_2_dom_sf"/>
</dbReference>
<dbReference type="Pfam" id="PF13749">
    <property type="entry name" value="HATPase_c_4"/>
    <property type="match status" value="1"/>
</dbReference>